<dbReference type="Gene3D" id="1.20.1270.240">
    <property type="match status" value="1"/>
</dbReference>
<dbReference type="Proteomes" id="UP000726105">
    <property type="component" value="Unassembled WGS sequence"/>
</dbReference>
<evidence type="ECO:0000313" key="4">
    <source>
        <dbReference type="EMBL" id="MBL0004808.1"/>
    </source>
</evidence>
<dbReference type="Gene3D" id="3.30.200.20">
    <property type="entry name" value="Phosphorylase Kinase, domain 1"/>
    <property type="match status" value="1"/>
</dbReference>
<reference evidence="5 6" key="1">
    <citation type="submission" date="2020-10" db="EMBL/GenBank/DDBJ databases">
        <title>Connecting structure to function with the recovery of over 1000 high-quality activated sludge metagenome-assembled genomes encoding full-length rRNA genes using long-read sequencing.</title>
        <authorList>
            <person name="Singleton C.M."/>
            <person name="Petriglieri F."/>
            <person name="Kristensen J.M."/>
            <person name="Kirkegaard R.H."/>
            <person name="Michaelsen T.Y."/>
            <person name="Andersen M.H."/>
            <person name="Karst S.M."/>
            <person name="Dueholm M.S."/>
            <person name="Nielsen P.H."/>
            <person name="Albertsen M."/>
        </authorList>
    </citation>
    <scope>NUCLEOTIDE SEQUENCE [LARGE SCALE GENOMIC DNA]</scope>
    <source>
        <strain evidence="2">AalE_18-Q3-R2-46_BAT3C.188</strain>
        <strain evidence="3">Ega_18-Q3-R5-49_MAXAC.001</strain>
        <strain evidence="4">Ribe_18-Q3-R11-54_MAXAC.001</strain>
    </source>
</reference>
<evidence type="ECO:0000313" key="3">
    <source>
        <dbReference type="EMBL" id="MBK7272826.1"/>
    </source>
</evidence>
<dbReference type="InterPro" id="IPR011009">
    <property type="entry name" value="Kinase-like_dom_sf"/>
</dbReference>
<dbReference type="PIRSF" id="PIRSF006221">
    <property type="entry name" value="Ketosamine-3-kinase"/>
    <property type="match status" value="1"/>
</dbReference>
<dbReference type="GO" id="GO:0016301">
    <property type="term" value="F:kinase activity"/>
    <property type="evidence" value="ECO:0007669"/>
    <property type="project" value="UniProtKB-UniRule"/>
</dbReference>
<dbReference type="PANTHER" id="PTHR12149:SF8">
    <property type="entry name" value="PROTEIN-RIBULOSAMINE 3-KINASE"/>
    <property type="match status" value="1"/>
</dbReference>
<protein>
    <submittedName>
        <fullName evidence="2">Fructosamine kinase family protein</fullName>
    </submittedName>
</protein>
<name>A0A934X3P3_9MICO</name>
<evidence type="ECO:0000313" key="5">
    <source>
        <dbReference type="Proteomes" id="UP000718281"/>
    </source>
</evidence>
<dbReference type="EMBL" id="JADJIB010000002">
    <property type="protein sequence ID" value="MBK7272826.1"/>
    <property type="molecule type" value="Genomic_DNA"/>
</dbReference>
<proteinExistence type="inferred from homology"/>
<accession>A0A934X3P3</accession>
<dbReference type="Proteomes" id="UP000886632">
    <property type="component" value="Unassembled WGS sequence"/>
</dbReference>
<comment type="similarity">
    <text evidence="1">Belongs to the fructosamine kinase family.</text>
</comment>
<dbReference type="PANTHER" id="PTHR12149">
    <property type="entry name" value="FRUCTOSAMINE 3 KINASE-RELATED PROTEIN"/>
    <property type="match status" value="1"/>
</dbReference>
<dbReference type="EMBL" id="JADIXZ010000004">
    <property type="protein sequence ID" value="MBK6300472.1"/>
    <property type="molecule type" value="Genomic_DNA"/>
</dbReference>
<evidence type="ECO:0000313" key="6">
    <source>
        <dbReference type="Proteomes" id="UP000726105"/>
    </source>
</evidence>
<dbReference type="SUPFAM" id="SSF56112">
    <property type="entry name" value="Protein kinase-like (PK-like)"/>
    <property type="match status" value="1"/>
</dbReference>
<keyword evidence="1" id="KW-0808">Transferase</keyword>
<dbReference type="InterPro" id="IPR016477">
    <property type="entry name" value="Fructo-/Ketosamine-3-kinase"/>
</dbReference>
<dbReference type="Gene3D" id="1.10.510.10">
    <property type="entry name" value="Transferase(Phosphotransferase) domain 1"/>
    <property type="match status" value="1"/>
</dbReference>
<sequence>MPPFRKSRADAPVGYFAWEAAGLRWLGAATDAGGVPVATVLQVGPTHLDLVRLDPVPPTRAAAAAFGADLARTHDPGGADVGGADVGGANPAFGAGPPHWLGDGFFGPTDQPLPLSLTPHFRWSAFYAAERLTPITQGCRDAGVFDATEAALLDRLAATIDRHDTDEAPSRIHGDLWSGNVIWTSAGATLIDPAAHHGHREADLAMLALFGSPHLDVTIAAYQDVRPLAEGWRERVALHQLYPLAVHALLFGGGYAAQTISAARRYA</sequence>
<gene>
    <name evidence="2" type="ORF">IPF40_05285</name>
    <name evidence="3" type="ORF">IPI13_06515</name>
    <name evidence="4" type="ORF">IPP00_12760</name>
</gene>
<dbReference type="Pfam" id="PF03881">
    <property type="entry name" value="Fructosamin_kin"/>
    <property type="match status" value="1"/>
</dbReference>
<dbReference type="Proteomes" id="UP000718281">
    <property type="component" value="Unassembled WGS sequence"/>
</dbReference>
<comment type="caution">
    <text evidence="2">The sequence shown here is derived from an EMBL/GenBank/DDBJ whole genome shotgun (WGS) entry which is preliminary data.</text>
</comment>
<evidence type="ECO:0000313" key="2">
    <source>
        <dbReference type="EMBL" id="MBK6300472.1"/>
    </source>
</evidence>
<evidence type="ECO:0000256" key="1">
    <source>
        <dbReference type="PIRNR" id="PIRNR006221"/>
    </source>
</evidence>
<dbReference type="AlphaFoldDB" id="A0A934X3P3"/>
<organism evidence="2 5">
    <name type="scientific">Candidatus Phosphoribacter hodrii</name>
    <dbReference type="NCBI Taxonomy" id="2953743"/>
    <lineage>
        <taxon>Bacteria</taxon>
        <taxon>Bacillati</taxon>
        <taxon>Actinomycetota</taxon>
        <taxon>Actinomycetes</taxon>
        <taxon>Micrococcales</taxon>
        <taxon>Dermatophilaceae</taxon>
        <taxon>Candidatus Phosphoribacter</taxon>
    </lineage>
</organism>
<dbReference type="EMBL" id="JADKGK010000022">
    <property type="protein sequence ID" value="MBL0004808.1"/>
    <property type="molecule type" value="Genomic_DNA"/>
</dbReference>
<keyword evidence="1 2" id="KW-0418">Kinase</keyword>